<organism evidence="1 2">
    <name type="scientific">Racocetra persica</name>
    <dbReference type="NCBI Taxonomy" id="160502"/>
    <lineage>
        <taxon>Eukaryota</taxon>
        <taxon>Fungi</taxon>
        <taxon>Fungi incertae sedis</taxon>
        <taxon>Mucoromycota</taxon>
        <taxon>Glomeromycotina</taxon>
        <taxon>Glomeromycetes</taxon>
        <taxon>Diversisporales</taxon>
        <taxon>Gigasporaceae</taxon>
        <taxon>Racocetra</taxon>
    </lineage>
</organism>
<keyword evidence="2" id="KW-1185">Reference proteome</keyword>
<dbReference type="Proteomes" id="UP000789920">
    <property type="component" value="Unassembled WGS sequence"/>
</dbReference>
<proteinExistence type="predicted"/>
<evidence type="ECO:0000313" key="1">
    <source>
        <dbReference type="EMBL" id="CAG8788645.1"/>
    </source>
</evidence>
<reference evidence="1" key="1">
    <citation type="submission" date="2021-06" db="EMBL/GenBank/DDBJ databases">
        <authorList>
            <person name="Kallberg Y."/>
            <person name="Tangrot J."/>
            <person name="Rosling A."/>
        </authorList>
    </citation>
    <scope>NUCLEOTIDE SEQUENCE</scope>
    <source>
        <strain evidence="1">MA461A</strain>
    </source>
</reference>
<sequence length="100" mass="11173">VLASPLLAEPLNNFIGCVEELPALIERPRLLNINIIKLVLIDSTHEAQRLACNPVQDRQVASGNKIKQYQTIEVFGFVIFMSCLELLRSSSNGNPHDFLN</sequence>
<feature type="non-terminal residue" evidence="1">
    <location>
        <position position="1"/>
    </location>
</feature>
<feature type="non-terminal residue" evidence="1">
    <location>
        <position position="100"/>
    </location>
</feature>
<gene>
    <name evidence="1" type="ORF">RPERSI_LOCUS18743</name>
</gene>
<evidence type="ECO:0000313" key="2">
    <source>
        <dbReference type="Proteomes" id="UP000789920"/>
    </source>
</evidence>
<protein>
    <submittedName>
        <fullName evidence="1">15800_t:CDS:1</fullName>
    </submittedName>
</protein>
<dbReference type="EMBL" id="CAJVQC010050169">
    <property type="protein sequence ID" value="CAG8788645.1"/>
    <property type="molecule type" value="Genomic_DNA"/>
</dbReference>
<accession>A0ACA9REB6</accession>
<name>A0ACA9REB6_9GLOM</name>
<comment type="caution">
    <text evidence="1">The sequence shown here is derived from an EMBL/GenBank/DDBJ whole genome shotgun (WGS) entry which is preliminary data.</text>
</comment>